<evidence type="ECO:0000259" key="7">
    <source>
        <dbReference type="Pfam" id="PF00703"/>
    </source>
</evidence>
<dbReference type="HOGENOM" id="CLU_006501_6_3_0"/>
<dbReference type="InterPro" id="IPR036156">
    <property type="entry name" value="Beta-gal/glucu_dom_sf"/>
</dbReference>
<feature type="domain" description="Glycoside hydrolase family 2 catalytic" evidence="8">
    <location>
        <begin position="321"/>
        <end position="616"/>
    </location>
</feature>
<evidence type="ECO:0000256" key="4">
    <source>
        <dbReference type="ARBA" id="ARBA00022801"/>
    </source>
</evidence>
<dbReference type="GO" id="GO:0019391">
    <property type="term" value="P:glucuronoside catabolic process"/>
    <property type="evidence" value="ECO:0007669"/>
    <property type="project" value="TreeGrafter"/>
</dbReference>
<dbReference type="Gene3D" id="3.20.20.80">
    <property type="entry name" value="Glycosidases"/>
    <property type="match status" value="1"/>
</dbReference>
<dbReference type="KEGG" id="gma:AciX8_2662"/>
<keyword evidence="11" id="KW-1185">Reference proteome</keyword>
<dbReference type="InterPro" id="IPR008979">
    <property type="entry name" value="Galactose-bd-like_sf"/>
</dbReference>
<dbReference type="STRING" id="682795.AciX8_2662"/>
<dbReference type="GO" id="GO:0030246">
    <property type="term" value="F:carbohydrate binding"/>
    <property type="evidence" value="ECO:0007669"/>
    <property type="project" value="TreeGrafter"/>
</dbReference>
<dbReference type="PRINTS" id="PR00132">
    <property type="entry name" value="GLHYDRLASE2"/>
</dbReference>
<dbReference type="SUPFAM" id="SSF51445">
    <property type="entry name" value="(Trans)glycosidases"/>
    <property type="match status" value="1"/>
</dbReference>
<evidence type="ECO:0000256" key="1">
    <source>
        <dbReference type="ARBA" id="ARBA00007401"/>
    </source>
</evidence>
<dbReference type="InterPro" id="IPR006104">
    <property type="entry name" value="Glyco_hydro_2_N"/>
</dbReference>
<name>G8P148_GRAMM</name>
<dbReference type="SUPFAM" id="SSF49303">
    <property type="entry name" value="beta-Galactosidase/glucuronidase domain"/>
    <property type="match status" value="1"/>
</dbReference>
<dbReference type="PANTHER" id="PTHR10066:SF67">
    <property type="entry name" value="BETA-GLUCURONIDASE"/>
    <property type="match status" value="1"/>
</dbReference>
<dbReference type="Gene3D" id="2.60.40.10">
    <property type="entry name" value="Immunoglobulins"/>
    <property type="match status" value="1"/>
</dbReference>
<evidence type="ECO:0000256" key="3">
    <source>
        <dbReference type="ARBA" id="ARBA00016205"/>
    </source>
</evidence>
<evidence type="ECO:0000313" key="11">
    <source>
        <dbReference type="Proteomes" id="UP000007113"/>
    </source>
</evidence>
<feature type="domain" description="Glycoside hydrolase family 2 immunoglobulin-like beta-sandwich" evidence="7">
    <location>
        <begin position="266"/>
        <end position="319"/>
    </location>
</feature>
<dbReference type="GO" id="GO:0005975">
    <property type="term" value="P:carbohydrate metabolic process"/>
    <property type="evidence" value="ECO:0007669"/>
    <property type="project" value="InterPro"/>
</dbReference>
<dbReference type="InterPro" id="IPR006102">
    <property type="entry name" value="Ig-like_GH2"/>
</dbReference>
<sequence length="624" mass="70115" precursor="true">MIEYSGSTFRSLRSCCALCCLLGWLGLMTPAFSQQPFQTLLVGLDRRTVTSLDGDWHYLVDQSPGRALYTSNGGINDKSYAMNTHPHIVGVHNEEYDFATAPTLKVPGDWNTQVPALFNYEGVVWYQRDFDAQPKPGTRSFLHIGAANYRSHVWVNQKRVCDHEGGYTPFDCEVTAVLHPGSNFVVIAVDATRLVDGIPSVGIDWFNYGGLTRDVSLVTVPKAFIDDYDVHLAHRPKFEPGNVEISGYVHVLDAPAGTAVAINIPEAGAKTTVKTDAEGNAPFSVTAPKLTLWSPESPKLYKVILTSGDDSLTDDIGFRDIRVDGTRILLNGKAIFLQGANMHAEAPIRGGRVNTDEDVTTIFNYLKDMNANFVRLAHYPHDERMEREADRDGIMVWSEIPNWQHISFDKPEVYAKDVVMLKEMIRRDRNKASVILWSISNETSNNPTRTRFLTDLANEARKLDPTRPITSAILGPRLDGNEMANNDPLCDALDVIGQNEYVGWYDGSPEDADRIHWSFPQKPVIMSEFGAEAKYGNHGETNQRWTEEQQVYVLQHQFVMLNKIPQLRGISPWILVDFRSPTRNIPKLQDGYNRKGLISEDGKKKQAFELLEKTYKEHSVGKPE</sequence>
<dbReference type="PANTHER" id="PTHR10066">
    <property type="entry name" value="BETA-GLUCURONIDASE"/>
    <property type="match status" value="1"/>
</dbReference>
<dbReference type="EC" id="3.2.1.31" evidence="2"/>
<feature type="signal peptide" evidence="6">
    <location>
        <begin position="1"/>
        <end position="33"/>
    </location>
</feature>
<dbReference type="InterPro" id="IPR017853">
    <property type="entry name" value="GH"/>
</dbReference>
<evidence type="ECO:0000256" key="6">
    <source>
        <dbReference type="SAM" id="SignalP"/>
    </source>
</evidence>
<organism evidence="10 11">
    <name type="scientific">Granulicella mallensis (strain ATCC BAA-1857 / DSM 23137 / MP5ACTX8)</name>
    <dbReference type="NCBI Taxonomy" id="682795"/>
    <lineage>
        <taxon>Bacteria</taxon>
        <taxon>Pseudomonadati</taxon>
        <taxon>Acidobacteriota</taxon>
        <taxon>Terriglobia</taxon>
        <taxon>Terriglobales</taxon>
        <taxon>Acidobacteriaceae</taxon>
        <taxon>Granulicella</taxon>
    </lineage>
</organism>
<dbReference type="Pfam" id="PF02837">
    <property type="entry name" value="Glyco_hydro_2_N"/>
    <property type="match status" value="1"/>
</dbReference>
<proteinExistence type="inferred from homology"/>
<dbReference type="AlphaFoldDB" id="G8P148"/>
<accession>G8P148</accession>
<feature type="chain" id="PRO_5003512301" description="Beta-glucuronidase" evidence="6">
    <location>
        <begin position="34"/>
        <end position="624"/>
    </location>
</feature>
<evidence type="ECO:0000256" key="5">
    <source>
        <dbReference type="ARBA" id="ARBA00023295"/>
    </source>
</evidence>
<comment type="similarity">
    <text evidence="1">Belongs to the glycosyl hydrolase 2 family.</text>
</comment>
<evidence type="ECO:0000259" key="8">
    <source>
        <dbReference type="Pfam" id="PF02836"/>
    </source>
</evidence>
<dbReference type="Pfam" id="PF00703">
    <property type="entry name" value="Glyco_hydro_2"/>
    <property type="match status" value="1"/>
</dbReference>
<keyword evidence="6" id="KW-0732">Signal</keyword>
<keyword evidence="4 10" id="KW-0378">Hydrolase</keyword>
<evidence type="ECO:0000259" key="9">
    <source>
        <dbReference type="Pfam" id="PF02837"/>
    </source>
</evidence>
<evidence type="ECO:0000313" key="10">
    <source>
        <dbReference type="EMBL" id="AEU36972.1"/>
    </source>
</evidence>
<dbReference type="InterPro" id="IPR006103">
    <property type="entry name" value="Glyco_hydro_2_cat"/>
</dbReference>
<dbReference type="EMBL" id="CP003130">
    <property type="protein sequence ID" value="AEU36972.1"/>
    <property type="molecule type" value="Genomic_DNA"/>
</dbReference>
<dbReference type="SUPFAM" id="SSF49785">
    <property type="entry name" value="Galactose-binding domain-like"/>
    <property type="match status" value="1"/>
</dbReference>
<feature type="domain" description="Glycosyl hydrolases family 2 sugar binding" evidence="9">
    <location>
        <begin position="95"/>
        <end position="221"/>
    </location>
</feature>
<dbReference type="InterPro" id="IPR006101">
    <property type="entry name" value="Glyco_hydro_2"/>
</dbReference>
<evidence type="ECO:0000256" key="2">
    <source>
        <dbReference type="ARBA" id="ARBA00012761"/>
    </source>
</evidence>
<dbReference type="eggNOG" id="COG3250">
    <property type="taxonomic scope" value="Bacteria"/>
</dbReference>
<dbReference type="GO" id="GO:0004566">
    <property type="term" value="F:beta-glucuronidase activity"/>
    <property type="evidence" value="ECO:0007669"/>
    <property type="project" value="UniProtKB-EC"/>
</dbReference>
<keyword evidence="5 10" id="KW-0326">Glycosidase</keyword>
<dbReference type="Gene3D" id="2.60.120.260">
    <property type="entry name" value="Galactose-binding domain-like"/>
    <property type="match status" value="1"/>
</dbReference>
<dbReference type="Pfam" id="PF02836">
    <property type="entry name" value="Glyco_hydro_2_C"/>
    <property type="match status" value="1"/>
</dbReference>
<dbReference type="Proteomes" id="UP000007113">
    <property type="component" value="Chromosome"/>
</dbReference>
<protein>
    <recommendedName>
        <fullName evidence="3">Beta-glucuronidase</fullName>
        <ecNumber evidence="2">3.2.1.31</ecNumber>
    </recommendedName>
</protein>
<reference evidence="10 11" key="1">
    <citation type="submission" date="2011-11" db="EMBL/GenBank/DDBJ databases">
        <title>Complete sequence of Granulicella mallensis MP5ACTX8.</title>
        <authorList>
            <consortium name="US DOE Joint Genome Institute"/>
            <person name="Lucas S."/>
            <person name="Copeland A."/>
            <person name="Lapidus A."/>
            <person name="Cheng J.-F."/>
            <person name="Goodwin L."/>
            <person name="Pitluck S."/>
            <person name="Peters L."/>
            <person name="Lu M."/>
            <person name="Detter J.C."/>
            <person name="Han C."/>
            <person name="Tapia R."/>
            <person name="Land M."/>
            <person name="Hauser L."/>
            <person name="Kyrpides N."/>
            <person name="Ivanova N."/>
            <person name="Mikhailova N."/>
            <person name="Pagani I."/>
            <person name="Rawat S."/>
            <person name="Mannisto M."/>
            <person name="Haggblom M."/>
            <person name="Woyke T."/>
        </authorList>
    </citation>
    <scope>NUCLEOTIDE SEQUENCE [LARGE SCALE GENOMIC DNA]</scope>
    <source>
        <strain evidence="11">ATCC BAA-1857 / DSM 23137 / MP5ACTX8</strain>
    </source>
</reference>
<dbReference type="InterPro" id="IPR013783">
    <property type="entry name" value="Ig-like_fold"/>
</dbReference>
<gene>
    <name evidence="10" type="ordered locus">AciX8_2662</name>
</gene>